<dbReference type="InterPro" id="IPR001279">
    <property type="entry name" value="Metallo-B-lactamas"/>
</dbReference>
<dbReference type="CDD" id="cd07739">
    <property type="entry name" value="metallo-hydrolase-like_MBL-fold"/>
    <property type="match status" value="1"/>
</dbReference>
<evidence type="ECO:0000313" key="4">
    <source>
        <dbReference type="Proteomes" id="UP000036700"/>
    </source>
</evidence>
<dbReference type="OrthoDB" id="5293495at2"/>
<dbReference type="Gene3D" id="3.60.15.10">
    <property type="entry name" value="Ribonuclease Z/Hydroxyacylglutathione hydrolase-like"/>
    <property type="match status" value="1"/>
</dbReference>
<dbReference type="KEGG" id="ptx:ABW99_15515"/>
<evidence type="ECO:0000259" key="2">
    <source>
        <dbReference type="SMART" id="SM00849"/>
    </source>
</evidence>
<evidence type="ECO:0000256" key="1">
    <source>
        <dbReference type="SAM" id="SignalP"/>
    </source>
</evidence>
<sequence length="298" mass="32185">MPLKITRALALAAVAFGLIAGPASAAATKAPLSITVYNPGTKSIFPVSSEIVTGPRDAILIDAQFQTNDARRLVRMIRATHRHLQAIYISHSDPDYYFGLSVLSRAFPHAPILATPETVAAIRILKDRKLRYWSPIIGKNAPKTLIVPTALNGNRLMLDGRSILIEGLDGPTPARSYVYIPSLRTVAGGAVVFSGTHVWVADTQTVQARADWIATLDSILALHPLRVIPGHYLGARPDGVGAVVFTKQYLQRFDQELTKAPDAKALIGAMEAAYPGLPETDWLALGAKVVKGDMVWPQ</sequence>
<feature type="chain" id="PRO_5002553309" evidence="1">
    <location>
        <begin position="26"/>
        <end position="298"/>
    </location>
</feature>
<dbReference type="PANTHER" id="PTHR42951">
    <property type="entry name" value="METALLO-BETA-LACTAMASE DOMAIN-CONTAINING"/>
    <property type="match status" value="1"/>
</dbReference>
<keyword evidence="1" id="KW-0732">Signal</keyword>
<dbReference type="Proteomes" id="UP000036700">
    <property type="component" value="Chromosome"/>
</dbReference>
<dbReference type="AlphaFoldDB" id="A0A0G3ER50"/>
<evidence type="ECO:0000313" key="3">
    <source>
        <dbReference type="EMBL" id="AKJ69415.1"/>
    </source>
</evidence>
<accession>A0A0G3ER50</accession>
<keyword evidence="3" id="KW-0378">Hydrolase</keyword>
<dbReference type="PATRIC" id="fig|445709.3.peg.3282"/>
<gene>
    <name evidence="3" type="ORF">ABW99_15515</name>
</gene>
<keyword evidence="4" id="KW-1185">Reference proteome</keyword>
<dbReference type="PANTHER" id="PTHR42951:SF14">
    <property type="entry name" value="METALLO-BETA-LACTAMASE SUPERFAMILY PROTEIN"/>
    <property type="match status" value="1"/>
</dbReference>
<organism evidence="3 4">
    <name type="scientific">Pandoraea thiooxydans</name>
    <dbReference type="NCBI Taxonomy" id="445709"/>
    <lineage>
        <taxon>Bacteria</taxon>
        <taxon>Pseudomonadati</taxon>
        <taxon>Pseudomonadota</taxon>
        <taxon>Betaproteobacteria</taxon>
        <taxon>Burkholderiales</taxon>
        <taxon>Burkholderiaceae</taxon>
        <taxon>Pandoraea</taxon>
    </lineage>
</organism>
<dbReference type="InterPro" id="IPR036866">
    <property type="entry name" value="RibonucZ/Hydroxyglut_hydro"/>
</dbReference>
<feature type="signal peptide" evidence="1">
    <location>
        <begin position="1"/>
        <end position="25"/>
    </location>
</feature>
<proteinExistence type="predicted"/>
<dbReference type="SMART" id="SM00849">
    <property type="entry name" value="Lactamase_B"/>
    <property type="match status" value="1"/>
</dbReference>
<protein>
    <submittedName>
        <fullName evidence="3">MBL fold metallo-hydrolase</fullName>
    </submittedName>
</protein>
<dbReference type="Pfam" id="PF00753">
    <property type="entry name" value="Lactamase_B"/>
    <property type="match status" value="1"/>
</dbReference>
<dbReference type="GO" id="GO:0016787">
    <property type="term" value="F:hydrolase activity"/>
    <property type="evidence" value="ECO:0007669"/>
    <property type="project" value="UniProtKB-KW"/>
</dbReference>
<name>A0A0G3ER50_9BURK</name>
<dbReference type="RefSeq" id="WP_047215323.1">
    <property type="nucleotide sequence ID" value="NZ_CP011568.3"/>
</dbReference>
<feature type="domain" description="Metallo-beta-lactamase" evidence="2">
    <location>
        <begin position="46"/>
        <end position="231"/>
    </location>
</feature>
<dbReference type="STRING" id="445709.ABW99_15515"/>
<dbReference type="InterPro" id="IPR050855">
    <property type="entry name" value="NDM-1-like"/>
</dbReference>
<dbReference type="EMBL" id="CP011568">
    <property type="protein sequence ID" value="AKJ69415.1"/>
    <property type="molecule type" value="Genomic_DNA"/>
</dbReference>
<reference evidence="4" key="1">
    <citation type="submission" date="2015-06" db="EMBL/GenBank/DDBJ databases">
        <authorList>
            <person name="Lim Y.L."/>
            <person name="Ee R."/>
            <person name="Yong D."/>
            <person name="How K.Y."/>
            <person name="Yin W.F."/>
            <person name="Chan K.G."/>
        </authorList>
    </citation>
    <scope>NUCLEOTIDE SEQUENCE [LARGE SCALE GENOMIC DNA]</scope>
    <source>
        <strain evidence="4">DSM 25325</strain>
    </source>
</reference>
<dbReference type="SUPFAM" id="SSF56281">
    <property type="entry name" value="Metallo-hydrolase/oxidoreductase"/>
    <property type="match status" value="1"/>
</dbReference>